<evidence type="ECO:0008006" key="4">
    <source>
        <dbReference type="Google" id="ProtNLM"/>
    </source>
</evidence>
<name>A0A8H3R6C9_9GLOM</name>
<dbReference type="AlphaFoldDB" id="A0A8H3R6C9"/>
<evidence type="ECO:0000313" key="3">
    <source>
        <dbReference type="Proteomes" id="UP000615446"/>
    </source>
</evidence>
<feature type="signal peptide" evidence="1">
    <location>
        <begin position="1"/>
        <end position="25"/>
    </location>
</feature>
<reference evidence="2" key="1">
    <citation type="submission" date="2019-10" db="EMBL/GenBank/DDBJ databases">
        <title>Conservation and host-specific expression of non-tandemly repeated heterogenous ribosome RNA gene in arbuscular mycorrhizal fungi.</title>
        <authorList>
            <person name="Maeda T."/>
            <person name="Kobayashi Y."/>
            <person name="Nakagawa T."/>
            <person name="Ezawa T."/>
            <person name="Yamaguchi K."/>
            <person name="Bino T."/>
            <person name="Nishimoto Y."/>
            <person name="Shigenobu S."/>
            <person name="Kawaguchi M."/>
        </authorList>
    </citation>
    <scope>NUCLEOTIDE SEQUENCE</scope>
    <source>
        <strain evidence="2">HR1</strain>
    </source>
</reference>
<dbReference type="EMBL" id="BLAL01000356">
    <property type="protein sequence ID" value="GET04588.1"/>
    <property type="molecule type" value="Genomic_DNA"/>
</dbReference>
<comment type="caution">
    <text evidence="2">The sequence shown here is derived from an EMBL/GenBank/DDBJ whole genome shotgun (WGS) entry which is preliminary data.</text>
</comment>
<evidence type="ECO:0000313" key="2">
    <source>
        <dbReference type="EMBL" id="GET04588.1"/>
    </source>
</evidence>
<protein>
    <recommendedName>
        <fullName evidence="4">Chitin-binding type-4 domain-containing protein</fullName>
    </recommendedName>
</protein>
<gene>
    <name evidence="2" type="ORF">RCL2_003088800</name>
</gene>
<sequence length="164" mass="18659">MNQKYFIILFNLLIFFLIHVEKTHGCEKPAGRRDCDATGVNVINAVWLSNEAEVLVTIKVADGHFVDAIGHFSFGYKDSNNNGRGFYFWEDAIYINNYDCDNIDNTFLRNNPYTSIWPYDASVRPPIGTTVGIWIAIYWDCDEDGDCCHTDVYYPSTVTANNCG</sequence>
<accession>A0A8H3R6C9</accession>
<proteinExistence type="predicted"/>
<organism evidence="2 3">
    <name type="scientific">Rhizophagus clarus</name>
    <dbReference type="NCBI Taxonomy" id="94130"/>
    <lineage>
        <taxon>Eukaryota</taxon>
        <taxon>Fungi</taxon>
        <taxon>Fungi incertae sedis</taxon>
        <taxon>Mucoromycota</taxon>
        <taxon>Glomeromycotina</taxon>
        <taxon>Glomeromycetes</taxon>
        <taxon>Glomerales</taxon>
        <taxon>Glomeraceae</taxon>
        <taxon>Rhizophagus</taxon>
    </lineage>
</organism>
<dbReference type="Proteomes" id="UP000615446">
    <property type="component" value="Unassembled WGS sequence"/>
</dbReference>
<feature type="chain" id="PRO_5034209820" description="Chitin-binding type-4 domain-containing protein" evidence="1">
    <location>
        <begin position="26"/>
        <end position="164"/>
    </location>
</feature>
<keyword evidence="1" id="KW-0732">Signal</keyword>
<evidence type="ECO:0000256" key="1">
    <source>
        <dbReference type="SAM" id="SignalP"/>
    </source>
</evidence>